<evidence type="ECO:0000313" key="3">
    <source>
        <dbReference type="Proteomes" id="UP000365705"/>
    </source>
</evidence>
<name>A0A508YPQ0_LIMMU</name>
<dbReference type="Proteomes" id="UP000365705">
    <property type="component" value="Unassembled WGS sequence"/>
</dbReference>
<protein>
    <submittedName>
        <fullName evidence="2">Uncharacterized protein</fullName>
    </submittedName>
</protein>
<organism evidence="2 3">
    <name type="scientific">Limosilactobacillus mucosae</name>
    <name type="common">Lactobacillus mucosae</name>
    <dbReference type="NCBI Taxonomy" id="97478"/>
    <lineage>
        <taxon>Bacteria</taxon>
        <taxon>Bacillati</taxon>
        <taxon>Bacillota</taxon>
        <taxon>Bacilli</taxon>
        <taxon>Lactobacillales</taxon>
        <taxon>Lactobacillaceae</taxon>
        <taxon>Limosilactobacillus</taxon>
    </lineage>
</organism>
<reference evidence="2 3" key="1">
    <citation type="submission" date="2019-06" db="EMBL/GenBank/DDBJ databases">
        <authorList>
            <person name="Rodrigo-Torres L."/>
            <person name="Arahal R. D."/>
            <person name="Lucena T."/>
        </authorList>
    </citation>
    <scope>NUCLEOTIDE SEQUENCE [LARGE SCALE GENOMIC DNA]</scope>
    <source>
        <strain evidence="2 3">INIA P508</strain>
    </source>
</reference>
<proteinExistence type="predicted"/>
<evidence type="ECO:0000313" key="2">
    <source>
        <dbReference type="EMBL" id="VTZ90944.1"/>
    </source>
</evidence>
<accession>A0A508YPQ0</accession>
<feature type="compositionally biased region" description="Basic residues" evidence="1">
    <location>
        <begin position="15"/>
        <end position="33"/>
    </location>
</feature>
<feature type="region of interest" description="Disordered" evidence="1">
    <location>
        <begin position="1"/>
        <end position="33"/>
    </location>
</feature>
<evidence type="ECO:0000256" key="1">
    <source>
        <dbReference type="SAM" id="MobiDB-lite"/>
    </source>
</evidence>
<gene>
    <name evidence="2" type="ORF">LMUP508_01333</name>
</gene>
<dbReference type="AlphaFoldDB" id="A0A508YPQ0"/>
<dbReference type="EMBL" id="CABFNH010000016">
    <property type="protein sequence ID" value="VTZ90944.1"/>
    <property type="molecule type" value="Genomic_DNA"/>
</dbReference>
<sequence length="33" mass="3959">MKDSDISDINIQMHGTKRTRHEHSRRNHYNLPA</sequence>